<sequence>MNAQAVHIHIAIKRPFCAPRSFRAQFGIGRPCYAATARAFHNATAQFTNLGPEGAPVTKEISIRVGDPGEAYVCIPPEVGYALRAASRLSNSSSAPPKRSDRFPLSYFHDTQHFSLDSSPSCPRLVVPQALPRQSAANSSPATLYLYGVMHTIALNGTPDAEFAELASTIIPEIGDSLDRLKDM</sequence>
<dbReference type="Proteomes" id="UP000800035">
    <property type="component" value="Unassembled WGS sequence"/>
</dbReference>
<proteinExistence type="predicted"/>
<gene>
    <name evidence="1" type="ORF">CC80DRAFT_400630</name>
</gene>
<evidence type="ECO:0000313" key="1">
    <source>
        <dbReference type="EMBL" id="KAF1962574.1"/>
    </source>
</evidence>
<accession>A0A6A5UD09</accession>
<dbReference type="AlphaFoldDB" id="A0A6A5UD09"/>
<organism evidence="1 2">
    <name type="scientific">Byssothecium circinans</name>
    <dbReference type="NCBI Taxonomy" id="147558"/>
    <lineage>
        <taxon>Eukaryota</taxon>
        <taxon>Fungi</taxon>
        <taxon>Dikarya</taxon>
        <taxon>Ascomycota</taxon>
        <taxon>Pezizomycotina</taxon>
        <taxon>Dothideomycetes</taxon>
        <taxon>Pleosporomycetidae</taxon>
        <taxon>Pleosporales</taxon>
        <taxon>Massarineae</taxon>
        <taxon>Massarinaceae</taxon>
        <taxon>Byssothecium</taxon>
    </lineage>
</organism>
<dbReference type="OrthoDB" id="5330139at2759"/>
<reference evidence="1" key="1">
    <citation type="journal article" date="2020" name="Stud. Mycol.">
        <title>101 Dothideomycetes genomes: a test case for predicting lifestyles and emergence of pathogens.</title>
        <authorList>
            <person name="Haridas S."/>
            <person name="Albert R."/>
            <person name="Binder M."/>
            <person name="Bloem J."/>
            <person name="Labutti K."/>
            <person name="Salamov A."/>
            <person name="Andreopoulos B."/>
            <person name="Baker S."/>
            <person name="Barry K."/>
            <person name="Bills G."/>
            <person name="Bluhm B."/>
            <person name="Cannon C."/>
            <person name="Castanera R."/>
            <person name="Culley D."/>
            <person name="Daum C."/>
            <person name="Ezra D."/>
            <person name="Gonzalez J."/>
            <person name="Henrissat B."/>
            <person name="Kuo A."/>
            <person name="Liang C."/>
            <person name="Lipzen A."/>
            <person name="Lutzoni F."/>
            <person name="Magnuson J."/>
            <person name="Mondo S."/>
            <person name="Nolan M."/>
            <person name="Ohm R."/>
            <person name="Pangilinan J."/>
            <person name="Park H.-J."/>
            <person name="Ramirez L."/>
            <person name="Alfaro M."/>
            <person name="Sun H."/>
            <person name="Tritt A."/>
            <person name="Yoshinaga Y."/>
            <person name="Zwiers L.-H."/>
            <person name="Turgeon B."/>
            <person name="Goodwin S."/>
            <person name="Spatafora J."/>
            <person name="Crous P."/>
            <person name="Grigoriev I."/>
        </authorList>
    </citation>
    <scope>NUCLEOTIDE SEQUENCE</scope>
    <source>
        <strain evidence="1">CBS 675.92</strain>
    </source>
</reference>
<evidence type="ECO:0000313" key="2">
    <source>
        <dbReference type="Proteomes" id="UP000800035"/>
    </source>
</evidence>
<dbReference type="EMBL" id="ML976979">
    <property type="protein sequence ID" value="KAF1962574.1"/>
    <property type="molecule type" value="Genomic_DNA"/>
</dbReference>
<name>A0A6A5UD09_9PLEO</name>
<keyword evidence="2" id="KW-1185">Reference proteome</keyword>
<protein>
    <submittedName>
        <fullName evidence="1">Uncharacterized protein</fullName>
    </submittedName>
</protein>